<gene>
    <name evidence="1" type="ORF">L6164_005882</name>
</gene>
<keyword evidence="2" id="KW-1185">Reference proteome</keyword>
<dbReference type="Proteomes" id="UP000828941">
    <property type="component" value="Chromosome 3"/>
</dbReference>
<proteinExistence type="predicted"/>
<name>A0ACB9PSL7_BAUVA</name>
<organism evidence="1 2">
    <name type="scientific">Bauhinia variegata</name>
    <name type="common">Purple orchid tree</name>
    <name type="synonym">Phanera variegata</name>
    <dbReference type="NCBI Taxonomy" id="167791"/>
    <lineage>
        <taxon>Eukaryota</taxon>
        <taxon>Viridiplantae</taxon>
        <taxon>Streptophyta</taxon>
        <taxon>Embryophyta</taxon>
        <taxon>Tracheophyta</taxon>
        <taxon>Spermatophyta</taxon>
        <taxon>Magnoliopsida</taxon>
        <taxon>eudicotyledons</taxon>
        <taxon>Gunneridae</taxon>
        <taxon>Pentapetalae</taxon>
        <taxon>rosids</taxon>
        <taxon>fabids</taxon>
        <taxon>Fabales</taxon>
        <taxon>Fabaceae</taxon>
        <taxon>Cercidoideae</taxon>
        <taxon>Cercideae</taxon>
        <taxon>Bauhiniinae</taxon>
        <taxon>Bauhinia</taxon>
    </lineage>
</organism>
<dbReference type="EMBL" id="CM039428">
    <property type="protein sequence ID" value="KAI4351518.1"/>
    <property type="molecule type" value="Genomic_DNA"/>
</dbReference>
<comment type="caution">
    <text evidence="1">The sequence shown here is derived from an EMBL/GenBank/DDBJ whole genome shotgun (WGS) entry which is preliminary data.</text>
</comment>
<protein>
    <submittedName>
        <fullName evidence="1">Uncharacterized protein</fullName>
    </submittedName>
</protein>
<evidence type="ECO:0000313" key="2">
    <source>
        <dbReference type="Proteomes" id="UP000828941"/>
    </source>
</evidence>
<sequence>MGFRGSRKQFSNEFDASKSTGHLCAATVENFEQVLDGILDGKNIPSELTRISISVNTVQLSTYALNDILIAHPCPAAVSRFSFRLWTLHGLVKRVNVVYIDGYHICHSIQDGYRIEIFSRAPILKVFLPTKLLSLEKT</sequence>
<reference evidence="1 2" key="1">
    <citation type="journal article" date="2022" name="DNA Res.">
        <title>Chromosomal-level genome assembly of the orchid tree Bauhinia variegata (Leguminosae; Cercidoideae) supports the allotetraploid origin hypothesis of Bauhinia.</title>
        <authorList>
            <person name="Zhong Y."/>
            <person name="Chen Y."/>
            <person name="Zheng D."/>
            <person name="Pang J."/>
            <person name="Liu Y."/>
            <person name="Luo S."/>
            <person name="Meng S."/>
            <person name="Qian L."/>
            <person name="Wei D."/>
            <person name="Dai S."/>
            <person name="Zhou R."/>
        </authorList>
    </citation>
    <scope>NUCLEOTIDE SEQUENCE [LARGE SCALE GENOMIC DNA]</scope>
    <source>
        <strain evidence="1">BV-YZ2020</strain>
    </source>
</reference>
<accession>A0ACB9PSL7</accession>
<evidence type="ECO:0000313" key="1">
    <source>
        <dbReference type="EMBL" id="KAI4351518.1"/>
    </source>
</evidence>